<dbReference type="Pfam" id="PF05050">
    <property type="entry name" value="Methyltransf_21"/>
    <property type="match status" value="1"/>
</dbReference>
<proteinExistence type="predicted"/>
<dbReference type="GO" id="GO:0005886">
    <property type="term" value="C:plasma membrane"/>
    <property type="evidence" value="ECO:0007669"/>
    <property type="project" value="TreeGrafter"/>
</dbReference>
<organism evidence="2 3">
    <name type="scientific">Candidatus Collierbacteria bacterium GW2011_GWA2_42_17</name>
    <dbReference type="NCBI Taxonomy" id="1618378"/>
    <lineage>
        <taxon>Bacteria</taxon>
        <taxon>Candidatus Collieribacteriota</taxon>
    </lineage>
</organism>
<dbReference type="GO" id="GO:0008168">
    <property type="term" value="F:methyltransferase activity"/>
    <property type="evidence" value="ECO:0007669"/>
    <property type="project" value="UniProtKB-KW"/>
</dbReference>
<dbReference type="GO" id="GO:0032259">
    <property type="term" value="P:methylation"/>
    <property type="evidence" value="ECO:0007669"/>
    <property type="project" value="UniProtKB-KW"/>
</dbReference>
<gene>
    <name evidence="2" type="ORF">UV06_C0003G0063</name>
</gene>
<dbReference type="InterPro" id="IPR006342">
    <property type="entry name" value="FkbM_mtfrase"/>
</dbReference>
<sequence length="228" mass="25916">MTLRERLLLSPLYDWFGKRSYAQSGEDIIADLELGRKGKGVYIDVGAFHPKLFSNTYLFYKRGWSGVCIEPRPEAKEWFLKVRNRDKFVGMGVGAKKDVLEYFEFDDSATNTFLKDQVEKNIKEAGRKLKRKINVAVMPLADILASSGLGNAPIDLMSVDVEGMDLEVLASNDWKKYRPKLVICEDLEYDFESPKSSGTVKYLLGLGYGLVAKTPYSLIFKDKNTREE</sequence>
<evidence type="ECO:0000313" key="2">
    <source>
        <dbReference type="EMBL" id="KKS43062.1"/>
    </source>
</evidence>
<name>A0A0G0Z2R8_9BACT</name>
<dbReference type="InterPro" id="IPR029063">
    <property type="entry name" value="SAM-dependent_MTases_sf"/>
</dbReference>
<dbReference type="AlphaFoldDB" id="A0A0G0Z2R8"/>
<feature type="domain" description="Methyltransferase FkbM" evidence="1">
    <location>
        <begin position="44"/>
        <end position="208"/>
    </location>
</feature>
<keyword evidence="2" id="KW-0489">Methyltransferase</keyword>
<dbReference type="Gene3D" id="3.40.50.150">
    <property type="entry name" value="Vaccinia Virus protein VP39"/>
    <property type="match status" value="1"/>
</dbReference>
<protein>
    <submittedName>
        <fullName evidence="2">Methyltransferase FkbM family</fullName>
    </submittedName>
</protein>
<dbReference type="PANTHER" id="PTHR34009:SF2">
    <property type="entry name" value="PROTEIN STAR"/>
    <property type="match status" value="1"/>
</dbReference>
<evidence type="ECO:0000259" key="1">
    <source>
        <dbReference type="Pfam" id="PF05050"/>
    </source>
</evidence>
<dbReference type="GO" id="GO:0016197">
    <property type="term" value="P:endosomal transport"/>
    <property type="evidence" value="ECO:0007669"/>
    <property type="project" value="TreeGrafter"/>
</dbReference>
<dbReference type="GO" id="GO:0005737">
    <property type="term" value="C:cytoplasm"/>
    <property type="evidence" value="ECO:0007669"/>
    <property type="project" value="GOC"/>
</dbReference>
<accession>A0A0G0Z2R8</accession>
<dbReference type="EMBL" id="LCDA01000003">
    <property type="protein sequence ID" value="KKS43062.1"/>
    <property type="molecule type" value="Genomic_DNA"/>
</dbReference>
<comment type="caution">
    <text evidence="2">The sequence shown here is derived from an EMBL/GenBank/DDBJ whole genome shotgun (WGS) entry which is preliminary data.</text>
</comment>
<evidence type="ECO:0000313" key="3">
    <source>
        <dbReference type="Proteomes" id="UP000033854"/>
    </source>
</evidence>
<dbReference type="SUPFAM" id="SSF53335">
    <property type="entry name" value="S-adenosyl-L-methionine-dependent methyltransferases"/>
    <property type="match status" value="1"/>
</dbReference>
<dbReference type="PANTHER" id="PTHR34009">
    <property type="entry name" value="PROTEIN STAR"/>
    <property type="match status" value="1"/>
</dbReference>
<reference evidence="2 3" key="1">
    <citation type="journal article" date="2015" name="Nature">
        <title>rRNA introns, odd ribosomes, and small enigmatic genomes across a large radiation of phyla.</title>
        <authorList>
            <person name="Brown C.T."/>
            <person name="Hug L.A."/>
            <person name="Thomas B.C."/>
            <person name="Sharon I."/>
            <person name="Castelle C.J."/>
            <person name="Singh A."/>
            <person name="Wilkins M.J."/>
            <person name="Williams K.H."/>
            <person name="Banfield J.F."/>
        </authorList>
    </citation>
    <scope>NUCLEOTIDE SEQUENCE [LARGE SCALE GENOMIC DNA]</scope>
</reference>
<dbReference type="GO" id="GO:0006888">
    <property type="term" value="P:endoplasmic reticulum to Golgi vesicle-mediated transport"/>
    <property type="evidence" value="ECO:0007669"/>
    <property type="project" value="TreeGrafter"/>
</dbReference>
<dbReference type="InterPro" id="IPR053202">
    <property type="entry name" value="EGF_Rcpt_Signaling_Reg"/>
</dbReference>
<dbReference type="Proteomes" id="UP000033854">
    <property type="component" value="Unassembled WGS sequence"/>
</dbReference>
<dbReference type="NCBIfam" id="TIGR01444">
    <property type="entry name" value="fkbM_fam"/>
    <property type="match status" value="1"/>
</dbReference>
<keyword evidence="2" id="KW-0808">Transferase</keyword>